<sequence>MDEESPQSPQNPPPNIPPSEGYSSFNELYDAVLAFGRNNGVGFTKRSMSKMIEINGTKQPTWGYLDCDRGYKRPSTATGIRKSRTRKTDCKYRLKITASRDDNNHVPKSRPCASSPRQTNISGPETIKLKNLLNYPEYLNKSDLHLDEIRRRYDQARLECQPPRQHDRRRTSSPPPGVAVGTKGDPSILPTLMSITMMLSPILRIFNPHDLLPE</sequence>
<feature type="region of interest" description="Disordered" evidence="1">
    <location>
        <begin position="1"/>
        <end position="23"/>
    </location>
</feature>
<dbReference type="Proteomes" id="UP000510686">
    <property type="component" value="Chromosome 5"/>
</dbReference>
<dbReference type="EMBL" id="CP058936">
    <property type="protein sequence ID" value="QLI71639.1"/>
    <property type="molecule type" value="Genomic_DNA"/>
</dbReference>
<dbReference type="RefSeq" id="XP_065987289.1">
    <property type="nucleotide sequence ID" value="XM_066131394.1"/>
</dbReference>
<evidence type="ECO:0000313" key="2">
    <source>
        <dbReference type="EMBL" id="QLI71639.1"/>
    </source>
</evidence>
<organism evidence="2 3">
    <name type="scientific">Metarhizium brunneum</name>
    <dbReference type="NCBI Taxonomy" id="500148"/>
    <lineage>
        <taxon>Eukaryota</taxon>
        <taxon>Fungi</taxon>
        <taxon>Dikarya</taxon>
        <taxon>Ascomycota</taxon>
        <taxon>Pezizomycotina</taxon>
        <taxon>Sordariomycetes</taxon>
        <taxon>Hypocreomycetidae</taxon>
        <taxon>Hypocreales</taxon>
        <taxon>Clavicipitaceae</taxon>
        <taxon>Metarhizium</taxon>
    </lineage>
</organism>
<evidence type="ECO:0008006" key="4">
    <source>
        <dbReference type="Google" id="ProtNLM"/>
    </source>
</evidence>
<dbReference type="GeneID" id="90968113"/>
<dbReference type="AlphaFoldDB" id="A0A7D5V2A2"/>
<gene>
    <name evidence="2" type="ORF">G6M90_00g091220</name>
</gene>
<evidence type="ECO:0000313" key="3">
    <source>
        <dbReference type="Proteomes" id="UP000510686"/>
    </source>
</evidence>
<proteinExistence type="predicted"/>
<name>A0A7D5V2A2_9HYPO</name>
<keyword evidence="3" id="KW-1185">Reference proteome</keyword>
<reference evidence="2 3" key="1">
    <citation type="submission" date="2020-07" db="EMBL/GenBank/DDBJ databases">
        <title>Telomere length de novo assembly of all 7 chromosomes of the fungus, Metarhizium brunneum, using a novel assembly pipeline.</title>
        <authorList>
            <person name="Saud z."/>
            <person name="Kortsinoglou A."/>
            <person name="Kouvelis V.N."/>
            <person name="Butt T.M."/>
        </authorList>
    </citation>
    <scope>NUCLEOTIDE SEQUENCE [LARGE SCALE GENOMIC DNA]</scope>
    <source>
        <strain evidence="2 3">4556</strain>
    </source>
</reference>
<evidence type="ECO:0000256" key="1">
    <source>
        <dbReference type="SAM" id="MobiDB-lite"/>
    </source>
</evidence>
<feature type="region of interest" description="Disordered" evidence="1">
    <location>
        <begin position="160"/>
        <end position="186"/>
    </location>
</feature>
<feature type="region of interest" description="Disordered" evidence="1">
    <location>
        <begin position="101"/>
        <end position="124"/>
    </location>
</feature>
<accession>A0A7D5V2A2</accession>
<dbReference type="OrthoDB" id="4953097at2759"/>
<protein>
    <recommendedName>
        <fullName evidence="4">FAR1 domain-containing protein</fullName>
    </recommendedName>
</protein>
<dbReference type="KEGG" id="mbrn:90968113"/>